<dbReference type="InterPro" id="IPR005496">
    <property type="entry name" value="Integral_membrane_TerC"/>
</dbReference>
<keyword evidence="3" id="KW-1185">Reference proteome</keyword>
<keyword evidence="1" id="KW-0472">Membrane</keyword>
<dbReference type="Pfam" id="PF03741">
    <property type="entry name" value="TerC"/>
    <property type="match status" value="1"/>
</dbReference>
<proteinExistence type="predicted"/>
<reference evidence="2" key="1">
    <citation type="submission" date="2023-12" db="EMBL/GenBank/DDBJ databases">
        <title>Fervidustalea candida gen. nov., sp. nov., a novel member of the family Paenibacillaceae isolated from a geothermal area.</title>
        <authorList>
            <person name="Li W.-J."/>
            <person name="Jiao J.-Y."/>
            <person name="Chen Y."/>
        </authorList>
    </citation>
    <scope>NUCLEOTIDE SEQUENCE</scope>
    <source>
        <strain evidence="2">SYSU GA230002</strain>
    </source>
</reference>
<keyword evidence="1" id="KW-0812">Transmembrane</keyword>
<keyword evidence="1" id="KW-1133">Transmembrane helix</keyword>
<organism evidence="2 3">
    <name type="scientific">Ferviditalea candida</name>
    <dbReference type="NCBI Taxonomy" id="3108399"/>
    <lineage>
        <taxon>Bacteria</taxon>
        <taxon>Bacillati</taxon>
        <taxon>Bacillota</taxon>
        <taxon>Bacilli</taxon>
        <taxon>Bacillales</taxon>
        <taxon>Paenibacillaceae</taxon>
        <taxon>Ferviditalea</taxon>
    </lineage>
</organism>
<sequence>MEILQFFSLEEEPILYTFLLFLFNNVINLLIITSFARKYTFKPREVLIYSVLMLTISRTFYFVMAPKLAETHGLQLISGIFLLIFVIHMITKQRKKVDHSDLPRIPVIVMLFIAFATDYSICFENIRITAQLSNNFLEVAFGLLLSLIGVFILFRIFTELFMRISFFAYIASGLLAEVSIMGMHRDPLFQKGLQSLQVVSENIPGFINRHISILAIDVAILIMIIGIVNQLKHRS</sequence>
<comment type="caution">
    <text evidence="2">The sequence shown here is derived from an EMBL/GenBank/DDBJ whole genome shotgun (WGS) entry which is preliminary data.</text>
</comment>
<feature type="transmembrane region" description="Helical" evidence="1">
    <location>
        <begin position="14"/>
        <end position="35"/>
    </location>
</feature>
<evidence type="ECO:0000256" key="1">
    <source>
        <dbReference type="SAM" id="Phobius"/>
    </source>
</evidence>
<evidence type="ECO:0000313" key="2">
    <source>
        <dbReference type="EMBL" id="MEB3104107.1"/>
    </source>
</evidence>
<accession>A0ABU5ZP77</accession>
<gene>
    <name evidence="2" type="ORF">VF724_21095</name>
</gene>
<protein>
    <submittedName>
        <fullName evidence="2">Uncharacterized protein</fullName>
    </submittedName>
</protein>
<evidence type="ECO:0000313" key="3">
    <source>
        <dbReference type="Proteomes" id="UP001310386"/>
    </source>
</evidence>
<feature type="transmembrane region" description="Helical" evidence="1">
    <location>
        <begin position="47"/>
        <end position="66"/>
    </location>
</feature>
<dbReference type="RefSeq" id="WP_371756234.1">
    <property type="nucleotide sequence ID" value="NZ_JAYJLD010000106.1"/>
</dbReference>
<feature type="transmembrane region" description="Helical" evidence="1">
    <location>
        <begin position="72"/>
        <end position="90"/>
    </location>
</feature>
<feature type="transmembrane region" description="Helical" evidence="1">
    <location>
        <begin position="102"/>
        <end position="121"/>
    </location>
</feature>
<feature type="transmembrane region" description="Helical" evidence="1">
    <location>
        <begin position="211"/>
        <end position="231"/>
    </location>
</feature>
<feature type="transmembrane region" description="Helical" evidence="1">
    <location>
        <begin position="166"/>
        <end position="184"/>
    </location>
</feature>
<feature type="transmembrane region" description="Helical" evidence="1">
    <location>
        <begin position="136"/>
        <end position="154"/>
    </location>
</feature>
<name>A0ABU5ZP77_9BACL</name>
<dbReference type="EMBL" id="JAYJLD010000106">
    <property type="protein sequence ID" value="MEB3104107.1"/>
    <property type="molecule type" value="Genomic_DNA"/>
</dbReference>
<dbReference type="Proteomes" id="UP001310386">
    <property type="component" value="Unassembled WGS sequence"/>
</dbReference>